<organism evidence="3 4">
    <name type="scientific">Dactylosporangium vinaceum</name>
    <dbReference type="NCBI Taxonomy" id="53362"/>
    <lineage>
        <taxon>Bacteria</taxon>
        <taxon>Bacillati</taxon>
        <taxon>Actinomycetota</taxon>
        <taxon>Actinomycetes</taxon>
        <taxon>Micromonosporales</taxon>
        <taxon>Micromonosporaceae</taxon>
        <taxon>Dactylosporangium</taxon>
    </lineage>
</organism>
<evidence type="ECO:0000313" key="4">
    <source>
        <dbReference type="Proteomes" id="UP001589608"/>
    </source>
</evidence>
<accession>A0ABV5MRD0</accession>
<feature type="region of interest" description="Disordered" evidence="1">
    <location>
        <begin position="1"/>
        <end position="69"/>
    </location>
</feature>
<keyword evidence="4" id="KW-1185">Reference proteome</keyword>
<sequence>MQPGYGPPQPEHGQQQPGYTPPQQPQYGQPPPQYGPPPLQPQAPAYGWPAPPAGPPAAQFGAPPPTAPFSGPPPVAPYGAPPVKKRRRWVLWTVVGVVTMVVLCGGAAIGGALYFRAQRADYLRLDGLAAADGKLDELKALQLPGDTGLVRLATDGTTLYYLAYQPTVGTKVVAVAIKGGGHAWEVSLGLDPRVEDARLTLVGDVLLVDVVDKSRTPMVLTQRALSTGDGKELSKREGKQDQTAYAAIADGSVILAHDGDSRSSSVVERQDLKTGKAAWTYPVDDAGTALLAVSVSWPGGPNTGPVPYRHPGELSERGETTLRTSLVADPGTLVFNDNRGVVHVLDGATGKLRVQKKIERWTWMVVTGGLVIGSFGTTTTAYDLTTLTERWRVSGRALNYGMCGASALCLSVPAGDKSLVRPIDVTTGKTNPDATDFDATAFTPLDRRILGSTVVAGTVIRDAATWDKTRLLQRDLDVKPLAAAGRYAVLEVSAPGILKSGVSVLDVESLRYTQAVAMGDSDYSFDATADIAGGVAVVLTTDRRILALKVPF</sequence>
<dbReference type="InterPro" id="IPR015943">
    <property type="entry name" value="WD40/YVTN_repeat-like_dom_sf"/>
</dbReference>
<feature type="compositionally biased region" description="Pro residues" evidence="1">
    <location>
        <begin position="19"/>
        <end position="41"/>
    </location>
</feature>
<dbReference type="InterPro" id="IPR011044">
    <property type="entry name" value="Quino_amine_DH_bsu"/>
</dbReference>
<evidence type="ECO:0000313" key="3">
    <source>
        <dbReference type="EMBL" id="MFB9451418.1"/>
    </source>
</evidence>
<dbReference type="SUPFAM" id="SSF50969">
    <property type="entry name" value="YVTN repeat-like/Quinoprotein amine dehydrogenase"/>
    <property type="match status" value="1"/>
</dbReference>
<dbReference type="Proteomes" id="UP001589608">
    <property type="component" value="Unassembled WGS sequence"/>
</dbReference>
<name>A0ABV5MRD0_9ACTN</name>
<dbReference type="InterPro" id="IPR011047">
    <property type="entry name" value="Quinoprotein_ADH-like_sf"/>
</dbReference>
<feature type="compositionally biased region" description="Pro residues" evidence="1">
    <location>
        <begin position="1"/>
        <end position="10"/>
    </location>
</feature>
<gene>
    <name evidence="3" type="ORF">ACFFTR_50860</name>
</gene>
<keyword evidence="2" id="KW-1133">Transmembrane helix</keyword>
<keyword evidence="2" id="KW-0812">Transmembrane</keyword>
<evidence type="ECO:0000256" key="1">
    <source>
        <dbReference type="SAM" id="MobiDB-lite"/>
    </source>
</evidence>
<reference evidence="3 4" key="1">
    <citation type="submission" date="2024-09" db="EMBL/GenBank/DDBJ databases">
        <authorList>
            <person name="Sun Q."/>
            <person name="Mori K."/>
        </authorList>
    </citation>
    <scope>NUCLEOTIDE SEQUENCE [LARGE SCALE GENOMIC DNA]</scope>
    <source>
        <strain evidence="3 4">JCM 3307</strain>
    </source>
</reference>
<protein>
    <submittedName>
        <fullName evidence="3">Uncharacterized protein</fullName>
    </submittedName>
</protein>
<dbReference type="SUPFAM" id="SSF50998">
    <property type="entry name" value="Quinoprotein alcohol dehydrogenase-like"/>
    <property type="match status" value="1"/>
</dbReference>
<comment type="caution">
    <text evidence="3">The sequence shown here is derived from an EMBL/GenBank/DDBJ whole genome shotgun (WGS) entry which is preliminary data.</text>
</comment>
<proteinExistence type="predicted"/>
<evidence type="ECO:0000256" key="2">
    <source>
        <dbReference type="SAM" id="Phobius"/>
    </source>
</evidence>
<dbReference type="RefSeq" id="WP_223104338.1">
    <property type="nucleotide sequence ID" value="NZ_CP061913.1"/>
</dbReference>
<dbReference type="Gene3D" id="2.130.10.10">
    <property type="entry name" value="YVTN repeat-like/Quinoprotein amine dehydrogenase"/>
    <property type="match status" value="1"/>
</dbReference>
<feature type="transmembrane region" description="Helical" evidence="2">
    <location>
        <begin position="89"/>
        <end position="115"/>
    </location>
</feature>
<dbReference type="EMBL" id="JBHMCA010000090">
    <property type="protein sequence ID" value="MFB9451418.1"/>
    <property type="molecule type" value="Genomic_DNA"/>
</dbReference>
<keyword evidence="2" id="KW-0472">Membrane</keyword>